<gene>
    <name evidence="1" type="ORF">Mal15_68640</name>
</gene>
<evidence type="ECO:0000313" key="2">
    <source>
        <dbReference type="Proteomes" id="UP000321353"/>
    </source>
</evidence>
<reference evidence="1 2" key="1">
    <citation type="submission" date="2019-02" db="EMBL/GenBank/DDBJ databases">
        <title>Planctomycetal bacteria perform biofilm scaping via a novel small molecule.</title>
        <authorList>
            <person name="Jeske O."/>
            <person name="Boedeker C."/>
            <person name="Wiegand S."/>
            <person name="Breitling P."/>
            <person name="Kallscheuer N."/>
            <person name="Jogler M."/>
            <person name="Rohde M."/>
            <person name="Petersen J."/>
            <person name="Medema M.H."/>
            <person name="Surup F."/>
            <person name="Jogler C."/>
        </authorList>
    </citation>
    <scope>NUCLEOTIDE SEQUENCE [LARGE SCALE GENOMIC DNA]</scope>
    <source>
        <strain evidence="1 2">Mal15</strain>
    </source>
</reference>
<protein>
    <submittedName>
        <fullName evidence="1">Uncharacterized protein</fullName>
    </submittedName>
</protein>
<keyword evidence="2" id="KW-1185">Reference proteome</keyword>
<sequence>MYAQLIGAWGRFTYDLMAERYDIHVEHVSDITDSNKLSYERGYNSLALDHIAQQDGADAWDAIQDEIRAFRDDYYRKHLGTQT</sequence>
<organism evidence="1 2">
    <name type="scientific">Stieleria maiorica</name>
    <dbReference type="NCBI Taxonomy" id="2795974"/>
    <lineage>
        <taxon>Bacteria</taxon>
        <taxon>Pseudomonadati</taxon>
        <taxon>Planctomycetota</taxon>
        <taxon>Planctomycetia</taxon>
        <taxon>Pirellulales</taxon>
        <taxon>Pirellulaceae</taxon>
        <taxon>Stieleria</taxon>
    </lineage>
</organism>
<name>A0A5B9MN52_9BACT</name>
<dbReference type="EMBL" id="CP036264">
    <property type="protein sequence ID" value="QEG02743.1"/>
    <property type="molecule type" value="Genomic_DNA"/>
</dbReference>
<dbReference type="RefSeq" id="WP_147871639.1">
    <property type="nucleotide sequence ID" value="NZ_CP036264.1"/>
</dbReference>
<dbReference type="AlphaFoldDB" id="A0A5B9MN52"/>
<evidence type="ECO:0000313" key="1">
    <source>
        <dbReference type="EMBL" id="QEG02743.1"/>
    </source>
</evidence>
<dbReference type="Proteomes" id="UP000321353">
    <property type="component" value="Chromosome"/>
</dbReference>
<accession>A0A5B9MN52</accession>
<dbReference type="KEGG" id="smam:Mal15_68640"/>
<proteinExistence type="predicted"/>